<gene>
    <name evidence="2" type="ORF">PAP_08815</name>
</gene>
<reference evidence="2 3" key="2">
    <citation type="journal article" date="2015" name="Genome Announc.">
        <title>Complete Genome Sequence of Hyperthermophilic Piezophilic Archaeon Palaeococcus pacificus DY20341T, Isolated from Deep-Sea Hydrothermal Sediments.</title>
        <authorList>
            <person name="Zeng X."/>
            <person name="Jebbar M."/>
            <person name="Shao Z."/>
        </authorList>
    </citation>
    <scope>NUCLEOTIDE SEQUENCE [LARGE SCALE GENOMIC DNA]</scope>
    <source>
        <strain evidence="2 3">DY20341</strain>
    </source>
</reference>
<evidence type="ECO:0000313" key="2">
    <source>
        <dbReference type="EMBL" id="AIF70143.1"/>
    </source>
</evidence>
<dbReference type="GeneID" id="24842860"/>
<dbReference type="RefSeq" id="WP_048165622.1">
    <property type="nucleotide sequence ID" value="NZ_CP006019.1"/>
</dbReference>
<dbReference type="eggNOG" id="arCOG09748">
    <property type="taxonomic scope" value="Archaea"/>
</dbReference>
<protein>
    <submittedName>
        <fullName evidence="2">Uncharacterized protein</fullName>
    </submittedName>
</protein>
<sequence>MVIFDEGDISCIKALLRPAERVLRQGRDILVEEFNTRQRLWNEITEAYEKYLNGHCGDFLEDLDNAFRAKFEASLAILAWSFKKNNEDFPPAQKRFSDYELMIIDEILKYNVFEITTKEDFLTKLYRRDPEVLQLLKTYYLGIDKWIEKQLENPEIKLPLRYYLKRTWGGYKEKIKEAINEANKYNWFRTLLEDWEKEKADEVEAVKFVYEEKVQKLKKRIKELIEFFEDEKRRIAEEISMSSIGEIQRLEREKQELIERFEREKEALTNKLLELKDKELQERLKQELERARENIMKEVKTLEEQIRRKGLELKQKEMELRKKEIELSAKDAELKKKIEEVLRASKNIEKGSRLVVREDAKIQELNFLGRTKSKFNKQIRILGKKYVVERIEEKKGEDTSKFIDKLDERSLKNLPENRYLEISLKEKKLLGRKEKILVNARYLTRVDKLAEYGFDTDPLELADVNMYLVDARDSSKDRRTILLIASPLGFEEKIRKYVNSDQFHQNFYSENVSLILLDMESGELIYNPNDRYAKELLPLVRLELDEELYAQVKKCVEEKIAGKDYLPLNECLDCGDESYIKRAFYEMAKDGKYLVKYIDGFGLVLMRK</sequence>
<dbReference type="AlphaFoldDB" id="A0A075M014"/>
<dbReference type="KEGG" id="ppac:PAP_08815"/>
<reference evidence="3" key="1">
    <citation type="submission" date="2013-06" db="EMBL/GenBank/DDBJ databases">
        <title>Complete Genome Sequence of Hyperthermophilic Palaeococcus pacificus DY20341T, Isolated from a Deep-Sea Hydrothermal Sediments.</title>
        <authorList>
            <person name="Zeng X."/>
            <person name="Shao Z."/>
        </authorList>
    </citation>
    <scope>NUCLEOTIDE SEQUENCE [LARGE SCALE GENOMIC DNA]</scope>
    <source>
        <strain evidence="3">DY20341</strain>
    </source>
</reference>
<keyword evidence="3" id="KW-1185">Reference proteome</keyword>
<keyword evidence="1" id="KW-0175">Coiled coil</keyword>
<name>A0A075M014_9EURY</name>
<dbReference type="HOGENOM" id="CLU_449523_0_0_2"/>
<organism evidence="2 3">
    <name type="scientific">Palaeococcus pacificus DY20341</name>
    <dbReference type="NCBI Taxonomy" id="1343739"/>
    <lineage>
        <taxon>Archaea</taxon>
        <taxon>Methanobacteriati</taxon>
        <taxon>Methanobacteriota</taxon>
        <taxon>Thermococci</taxon>
        <taxon>Thermococcales</taxon>
        <taxon>Thermococcaceae</taxon>
        <taxon>Palaeococcus</taxon>
    </lineage>
</organism>
<accession>A0A075M014</accession>
<feature type="coiled-coil region" evidence="1">
    <location>
        <begin position="200"/>
        <end position="340"/>
    </location>
</feature>
<evidence type="ECO:0000256" key="1">
    <source>
        <dbReference type="SAM" id="Coils"/>
    </source>
</evidence>
<evidence type="ECO:0000313" key="3">
    <source>
        <dbReference type="Proteomes" id="UP000027981"/>
    </source>
</evidence>
<dbReference type="EMBL" id="CP006019">
    <property type="protein sequence ID" value="AIF70143.1"/>
    <property type="molecule type" value="Genomic_DNA"/>
</dbReference>
<dbReference type="Proteomes" id="UP000027981">
    <property type="component" value="Chromosome"/>
</dbReference>
<dbReference type="OrthoDB" id="44142at2157"/>
<proteinExistence type="predicted"/>
<dbReference type="STRING" id="1343739.PAP_08815"/>